<comment type="caution">
    <text evidence="1">The sequence shown here is derived from an EMBL/GenBank/DDBJ whole genome shotgun (WGS) entry which is preliminary data.</text>
</comment>
<protein>
    <submittedName>
        <fullName evidence="1">Uncharacterized protein</fullName>
    </submittedName>
</protein>
<dbReference type="OMA" id="TMRCESE"/>
<gene>
    <name evidence="1" type="ORF">ABL78_2926</name>
</gene>
<name>A0A0N1I090_LEPSE</name>
<sequence length="271" mass="29808">MCRKSAASAGALLQRRSEWVASLKANLQRFTESTACPLQDSNAAAFGQSERHALDNAVQASLLLPTGWRDRATRCLAQALQGVVEPHALHQSECFLCSLIHPTYVHAATLQCEDEARRRRLQQQLRRAVCMPLELTMMGSKSLRLIHELNNFIDAGPKGSSSARCSAGGSSSFKLDAPWPELKTANTRVFLTSFRESELESLVLYDKNFFPSNPSTPSAEKSVATPSEVSLAAFTALCGSIELVCGWASLVRYLDRIAHEHGSGHRQRPQR</sequence>
<dbReference type="Proteomes" id="UP000038009">
    <property type="component" value="Unassembled WGS sequence"/>
</dbReference>
<organism evidence="1 2">
    <name type="scientific">Leptomonas seymouri</name>
    <dbReference type="NCBI Taxonomy" id="5684"/>
    <lineage>
        <taxon>Eukaryota</taxon>
        <taxon>Discoba</taxon>
        <taxon>Euglenozoa</taxon>
        <taxon>Kinetoplastea</taxon>
        <taxon>Metakinetoplastina</taxon>
        <taxon>Trypanosomatida</taxon>
        <taxon>Trypanosomatidae</taxon>
        <taxon>Leishmaniinae</taxon>
        <taxon>Leptomonas</taxon>
    </lineage>
</organism>
<dbReference type="VEuPathDB" id="TriTrypDB:Lsey_0066_0180"/>
<proteinExistence type="predicted"/>
<dbReference type="OrthoDB" id="271988at2759"/>
<keyword evidence="2" id="KW-1185">Reference proteome</keyword>
<accession>A0A0N1I090</accession>
<evidence type="ECO:0000313" key="1">
    <source>
        <dbReference type="EMBL" id="KPI87990.1"/>
    </source>
</evidence>
<reference evidence="1 2" key="1">
    <citation type="journal article" date="2015" name="PLoS Pathog.">
        <title>Leptomonas seymouri: Adaptations to the Dixenous Life Cycle Analyzed by Genome Sequencing, Transcriptome Profiling and Co-infection with Leishmania donovani.</title>
        <authorList>
            <person name="Kraeva N."/>
            <person name="Butenko A."/>
            <person name="Hlavacova J."/>
            <person name="Kostygov A."/>
            <person name="Myskova J."/>
            <person name="Grybchuk D."/>
            <person name="Lestinova T."/>
            <person name="Votypka J."/>
            <person name="Volf P."/>
            <person name="Opperdoes F."/>
            <person name="Flegontov P."/>
            <person name="Lukes J."/>
            <person name="Yurchenko V."/>
        </authorList>
    </citation>
    <scope>NUCLEOTIDE SEQUENCE [LARGE SCALE GENOMIC DNA]</scope>
    <source>
        <strain evidence="1 2">ATCC 30220</strain>
    </source>
</reference>
<dbReference type="EMBL" id="LJSK01000066">
    <property type="protein sequence ID" value="KPI87990.1"/>
    <property type="molecule type" value="Genomic_DNA"/>
</dbReference>
<evidence type="ECO:0000313" key="2">
    <source>
        <dbReference type="Proteomes" id="UP000038009"/>
    </source>
</evidence>
<dbReference type="AlphaFoldDB" id="A0A0N1I090"/>